<evidence type="ECO:0000313" key="4">
    <source>
        <dbReference type="Proteomes" id="UP001595921"/>
    </source>
</evidence>
<dbReference type="InterPro" id="IPR058499">
    <property type="entry name" value="DUF8186"/>
</dbReference>
<evidence type="ECO:0000313" key="3">
    <source>
        <dbReference type="EMBL" id="MFC4360247.1"/>
    </source>
</evidence>
<name>A0ABD5PHA1_9EURY</name>
<comment type="caution">
    <text evidence="3">The sequence shown here is derived from an EMBL/GenBank/DDBJ whole genome shotgun (WGS) entry which is preliminary data.</text>
</comment>
<dbReference type="EMBL" id="JBHSDS010000016">
    <property type="protein sequence ID" value="MFC4360247.1"/>
    <property type="molecule type" value="Genomic_DNA"/>
</dbReference>
<sequence>MTDSRPLTGLVVVALLALPVVSAVTAPTGTAPNNGTRAFISDDRDPDAGALPPFVLSTLDDVVRAENVSVANISRMRDFSYATTRPPYRVGPNQQTLREYRLAQLNSIQRNDSTSLWLPDSQRSNGTVVKDAHITILGTNKGVRTGMGASEDNRSENASDRLLIPRNGTVLTQLDYSTLLPNRTCTVAGDTKTCLSYDLLEQQVDRSVRIGNQTWESDSASPRQLEYDGASATEPTTMQVRATINSTVAVTTKTYVRDGGGWQLSNTTADETLTLSHTVQDSASVVVSTNQDLSVTQTVVRSEEGIDRIILRFEGPQTLSDRRLWSYARFKGSAGRVQNVWGVYSQRRYTNATRGRRLLTTSNTTLSLSPSNTTRLKQTLAQQLAATNERQRTVPFPNVLELRLTARSRQPTLRWTQNTSVTAAPEITRLNGFNMSGSAAPLDRRVNLTSVSPRGYTTIVITNVDQPITELRDIHNDSIPVTTQTVREQNASLSATTLNETHARIQLTDVTTGQPLAGRTLWLSGAAQGRVTTNADGAVVVERRDLYVTASFTGATNVSENVYYGSAQTRVAFQPDPFNIYQLLTSLAGALVSVAAFLVFFAPFAYMRRGTG</sequence>
<feature type="transmembrane region" description="Helical" evidence="1">
    <location>
        <begin position="580"/>
        <end position="606"/>
    </location>
</feature>
<accession>A0ABD5PHA1</accession>
<feature type="domain" description="DUF8186" evidence="2">
    <location>
        <begin position="110"/>
        <end position="287"/>
    </location>
</feature>
<dbReference type="RefSeq" id="WP_267623070.1">
    <property type="nucleotide sequence ID" value="NZ_JAODIW010000007.1"/>
</dbReference>
<dbReference type="Pfam" id="PF26589">
    <property type="entry name" value="DUF8186"/>
    <property type="match status" value="1"/>
</dbReference>
<proteinExistence type="predicted"/>
<dbReference type="Proteomes" id="UP001595921">
    <property type="component" value="Unassembled WGS sequence"/>
</dbReference>
<keyword evidence="1" id="KW-1133">Transmembrane helix</keyword>
<evidence type="ECO:0000256" key="1">
    <source>
        <dbReference type="SAM" id="Phobius"/>
    </source>
</evidence>
<keyword evidence="1" id="KW-0812">Transmembrane</keyword>
<evidence type="ECO:0000259" key="2">
    <source>
        <dbReference type="Pfam" id="PF26589"/>
    </source>
</evidence>
<keyword evidence="1" id="KW-0472">Membrane</keyword>
<reference evidence="3 4" key="1">
    <citation type="journal article" date="2019" name="Int. J. Syst. Evol. Microbiol.">
        <title>The Global Catalogue of Microorganisms (GCM) 10K type strain sequencing project: providing services to taxonomists for standard genome sequencing and annotation.</title>
        <authorList>
            <consortium name="The Broad Institute Genomics Platform"/>
            <consortium name="The Broad Institute Genome Sequencing Center for Infectious Disease"/>
            <person name="Wu L."/>
            <person name="Ma J."/>
        </authorList>
    </citation>
    <scope>NUCLEOTIDE SEQUENCE [LARGE SCALE GENOMIC DNA]</scope>
    <source>
        <strain evidence="3 4">CGMCC 1.12553</strain>
    </source>
</reference>
<dbReference type="AlphaFoldDB" id="A0ABD5PHA1"/>
<gene>
    <name evidence="3" type="ORF">ACFO0N_20050</name>
</gene>
<organism evidence="3 4">
    <name type="scientific">Halobium salinum</name>
    <dbReference type="NCBI Taxonomy" id="1364940"/>
    <lineage>
        <taxon>Archaea</taxon>
        <taxon>Methanobacteriati</taxon>
        <taxon>Methanobacteriota</taxon>
        <taxon>Stenosarchaea group</taxon>
        <taxon>Halobacteria</taxon>
        <taxon>Halobacteriales</taxon>
        <taxon>Haloferacaceae</taxon>
        <taxon>Halobium</taxon>
    </lineage>
</organism>
<keyword evidence="4" id="KW-1185">Reference proteome</keyword>
<protein>
    <recommendedName>
        <fullName evidence="2">DUF8186 domain-containing protein</fullName>
    </recommendedName>
</protein>